<evidence type="ECO:0000313" key="13">
    <source>
        <dbReference type="EMBL" id="KAE8735335.1"/>
    </source>
</evidence>
<comment type="catalytic activity">
    <reaction evidence="8">
        <text>L-seryl-[protein] + ATP = O-phospho-L-seryl-[protein] + ADP + H(+)</text>
        <dbReference type="Rhea" id="RHEA:17989"/>
        <dbReference type="Rhea" id="RHEA-COMP:9863"/>
        <dbReference type="Rhea" id="RHEA-COMP:11604"/>
        <dbReference type="ChEBI" id="CHEBI:15378"/>
        <dbReference type="ChEBI" id="CHEBI:29999"/>
        <dbReference type="ChEBI" id="CHEBI:30616"/>
        <dbReference type="ChEBI" id="CHEBI:83421"/>
        <dbReference type="ChEBI" id="CHEBI:456216"/>
        <dbReference type="EC" id="2.7.11.1"/>
    </reaction>
</comment>
<dbReference type="PROSITE" id="PS00108">
    <property type="entry name" value="PROTEIN_KINASE_ST"/>
    <property type="match status" value="1"/>
</dbReference>
<keyword evidence="2" id="KW-0723">Serine/threonine-protein kinase</keyword>
<evidence type="ECO:0000256" key="9">
    <source>
        <dbReference type="ARBA" id="ARBA00066160"/>
    </source>
</evidence>
<dbReference type="InterPro" id="IPR012337">
    <property type="entry name" value="RNaseH-like_sf"/>
</dbReference>
<proteinExistence type="predicted"/>
<keyword evidence="3" id="KW-0808">Transferase</keyword>
<dbReference type="InterPro" id="IPR008271">
    <property type="entry name" value="Ser/Thr_kinase_AS"/>
</dbReference>
<dbReference type="GO" id="GO:0005524">
    <property type="term" value="F:ATP binding"/>
    <property type="evidence" value="ECO:0007669"/>
    <property type="project" value="UniProtKB-UniRule"/>
</dbReference>
<dbReference type="Gene3D" id="3.30.200.20">
    <property type="entry name" value="Phosphorylase Kinase, domain 1"/>
    <property type="match status" value="1"/>
</dbReference>
<comment type="subunit">
    <text evidence="9">Interacts with calmodulin (CaM) in a Ca(2+)-dependent manner.</text>
</comment>
<protein>
    <recommendedName>
        <fullName evidence="1">non-specific serine/threonine protein kinase</fullName>
        <ecNumber evidence="1">2.7.11.1</ecNumber>
    </recommendedName>
</protein>
<dbReference type="SUPFAM" id="SSF53098">
    <property type="entry name" value="Ribonuclease H-like"/>
    <property type="match status" value="1"/>
</dbReference>
<feature type="compositionally biased region" description="Polar residues" evidence="11">
    <location>
        <begin position="491"/>
        <end position="500"/>
    </location>
</feature>
<dbReference type="PANTHER" id="PTHR46008">
    <property type="entry name" value="LEAF RUST 10 DISEASE-RESISTANCE LOCUS RECEPTOR-LIKE PROTEIN KINASE-LIKE 1.4"/>
    <property type="match status" value="1"/>
</dbReference>
<feature type="binding site" evidence="10">
    <location>
        <position position="655"/>
    </location>
    <ligand>
        <name>ATP</name>
        <dbReference type="ChEBI" id="CHEBI:30616"/>
    </ligand>
</feature>
<dbReference type="SMART" id="SM00220">
    <property type="entry name" value="S_TKc"/>
    <property type="match status" value="1"/>
</dbReference>
<dbReference type="Pfam" id="PF07714">
    <property type="entry name" value="PK_Tyr_Ser-Thr"/>
    <property type="match status" value="1"/>
</dbReference>
<dbReference type="PANTHER" id="PTHR46008:SF48">
    <property type="entry name" value="PROTEIN KINASE DOMAIN-CONTAINING PROTEIN"/>
    <property type="match status" value="1"/>
</dbReference>
<dbReference type="AlphaFoldDB" id="A0A6A3D0K8"/>
<evidence type="ECO:0000256" key="8">
    <source>
        <dbReference type="ARBA" id="ARBA00048679"/>
    </source>
</evidence>
<dbReference type="GO" id="GO:0004674">
    <property type="term" value="F:protein serine/threonine kinase activity"/>
    <property type="evidence" value="ECO:0007669"/>
    <property type="project" value="UniProtKB-KW"/>
</dbReference>
<dbReference type="InterPro" id="IPR011009">
    <property type="entry name" value="Kinase-like_dom_sf"/>
</dbReference>
<feature type="compositionally biased region" description="Polar residues" evidence="11">
    <location>
        <begin position="518"/>
        <end position="528"/>
    </location>
</feature>
<evidence type="ECO:0000256" key="3">
    <source>
        <dbReference type="ARBA" id="ARBA00022679"/>
    </source>
</evidence>
<evidence type="ECO:0000259" key="12">
    <source>
        <dbReference type="PROSITE" id="PS50011"/>
    </source>
</evidence>
<evidence type="ECO:0000256" key="5">
    <source>
        <dbReference type="ARBA" id="ARBA00022777"/>
    </source>
</evidence>
<evidence type="ECO:0000256" key="7">
    <source>
        <dbReference type="ARBA" id="ARBA00047899"/>
    </source>
</evidence>
<evidence type="ECO:0000256" key="1">
    <source>
        <dbReference type="ARBA" id="ARBA00012513"/>
    </source>
</evidence>
<dbReference type="EC" id="2.7.11.1" evidence="1"/>
<dbReference type="InterPro" id="IPR017441">
    <property type="entry name" value="Protein_kinase_ATP_BS"/>
</dbReference>
<dbReference type="EMBL" id="VEPZ02000032">
    <property type="protein sequence ID" value="KAE8735335.1"/>
    <property type="molecule type" value="Genomic_DNA"/>
</dbReference>
<keyword evidence="4 10" id="KW-0547">Nucleotide-binding</keyword>
<feature type="compositionally biased region" description="Polar residues" evidence="11">
    <location>
        <begin position="543"/>
        <end position="553"/>
    </location>
</feature>
<sequence>MGGSEPPKRRYRSPSTPFIPFDQDRCRHEIARMIIMHEYPLHMVEHPGFLAFVQNLQPRFDKMSFNTVQGDCVATYLREKQSLMKFIEGVPGRFCLTLDMWSSNQTLGDVFITGHFVDMEWKLHRRVFNVIMEPYPDSHSALSHAVTACLSDWSLEGKLFSLTFDHPLSEAGRENLRPLLCVTNALILNGQLLIGNCIAHTISSMAKVVLGAGQGIINEKSLFLDDQTRWNTTYQMLAAASELKELFDCLDTYDPDFKLAPSMEDWKLAETLCRFMKSLFDAASILTATTQPTAITFFHEVWRIHTDLCRSITMNWVVAIILTDYGFWVLKGLNFSVSTVPTILFASGIEGKSTICGADRIAYSNSDSHEVFCLNDNLVDRVLFCKVLQLHYEDHCVLEGYTGADCGFDVSLADLSTGRGRKLLHEPKKDEIPDNNLEGSNNRKLSVSTKVGMAAAAGVLLTCVFICHRLYRKKKAADQTVLSEEVNTIDSAGPSETSVRSLPEKVPASPLRVPPSPSRFSTPQSPQLNRLPASPLRVPPSPSRFSMSQSPQLNRLPASPLRVPPSPSRFSTSQSPQLNRLPASPLRVPPSPSRFSTSESPQLNRLGSVHLSMTQVTRATHNFSPALKIGEGGFGTVYKAQLDSGQVVAIKRAKKEHFENLQTKFSSEVELLSKIDHRNLVKLLGYIDQGKERLIITEYAPNGTLRDHLDGQNGKILDFNQRLEIAIDVAHGLTYLHLYAEKQIIHRDVKSSNILLTESMRAKVADFGFARVGPMDSDRTHISTKVKGTVGYLDPEYMRTYQLTTKSDVYSFGVLLVEILTGRRPVELRRPVEERVTPRWAFQKYNEGQVVELVDPKVEEVVDAVILRKIFALAFQCAAPIRNDRPEMKSVGEQLWVIRADYVKTSRLG</sequence>
<feature type="compositionally biased region" description="Polar residues" evidence="11">
    <location>
        <begin position="568"/>
        <end position="578"/>
    </location>
</feature>
<dbReference type="Proteomes" id="UP000436088">
    <property type="component" value="Unassembled WGS sequence"/>
</dbReference>
<evidence type="ECO:0000256" key="11">
    <source>
        <dbReference type="SAM" id="MobiDB-lite"/>
    </source>
</evidence>
<reference evidence="13" key="1">
    <citation type="submission" date="2019-09" db="EMBL/GenBank/DDBJ databases">
        <title>Draft genome information of white flower Hibiscus syriacus.</title>
        <authorList>
            <person name="Kim Y.-M."/>
        </authorList>
    </citation>
    <scope>NUCLEOTIDE SEQUENCE [LARGE SCALE GENOMIC DNA]</scope>
    <source>
        <strain evidence="13">YM2019G1</strain>
    </source>
</reference>
<keyword evidence="14" id="KW-1185">Reference proteome</keyword>
<dbReference type="SUPFAM" id="SSF56112">
    <property type="entry name" value="Protein kinase-like (PK-like)"/>
    <property type="match status" value="1"/>
</dbReference>
<comment type="caution">
    <text evidence="13">The sequence shown here is derived from an EMBL/GenBank/DDBJ whole genome shotgun (WGS) entry which is preliminary data.</text>
</comment>
<keyword evidence="6 10" id="KW-0067">ATP-binding</keyword>
<evidence type="ECO:0000313" key="14">
    <source>
        <dbReference type="Proteomes" id="UP000436088"/>
    </source>
</evidence>
<feature type="domain" description="Protein kinase" evidence="12">
    <location>
        <begin position="623"/>
        <end position="897"/>
    </location>
</feature>
<accession>A0A6A3D0K8</accession>
<dbReference type="InterPro" id="IPR000719">
    <property type="entry name" value="Prot_kinase_dom"/>
</dbReference>
<evidence type="ECO:0000256" key="6">
    <source>
        <dbReference type="ARBA" id="ARBA00022840"/>
    </source>
</evidence>
<feature type="region of interest" description="Disordered" evidence="11">
    <location>
        <begin position="491"/>
        <end position="601"/>
    </location>
</feature>
<name>A0A6A3D0K8_HIBSY</name>
<keyword evidence="5" id="KW-0418">Kinase</keyword>
<evidence type="ECO:0000256" key="10">
    <source>
        <dbReference type="PROSITE-ProRule" id="PRU10141"/>
    </source>
</evidence>
<dbReference type="Gene3D" id="1.10.510.10">
    <property type="entry name" value="Transferase(Phosphotransferase) domain 1"/>
    <property type="match status" value="1"/>
</dbReference>
<dbReference type="CDD" id="cd14066">
    <property type="entry name" value="STKc_IRAK"/>
    <property type="match status" value="1"/>
</dbReference>
<gene>
    <name evidence="13" type="ORF">F3Y22_tig00000340pilonHSYRG00233</name>
</gene>
<dbReference type="PROSITE" id="PS50011">
    <property type="entry name" value="PROTEIN_KINASE_DOM"/>
    <property type="match status" value="1"/>
</dbReference>
<dbReference type="PROSITE" id="PS00107">
    <property type="entry name" value="PROTEIN_KINASE_ATP"/>
    <property type="match status" value="1"/>
</dbReference>
<evidence type="ECO:0000256" key="4">
    <source>
        <dbReference type="ARBA" id="ARBA00022741"/>
    </source>
</evidence>
<organism evidence="13 14">
    <name type="scientific">Hibiscus syriacus</name>
    <name type="common">Rose of Sharon</name>
    <dbReference type="NCBI Taxonomy" id="106335"/>
    <lineage>
        <taxon>Eukaryota</taxon>
        <taxon>Viridiplantae</taxon>
        <taxon>Streptophyta</taxon>
        <taxon>Embryophyta</taxon>
        <taxon>Tracheophyta</taxon>
        <taxon>Spermatophyta</taxon>
        <taxon>Magnoliopsida</taxon>
        <taxon>eudicotyledons</taxon>
        <taxon>Gunneridae</taxon>
        <taxon>Pentapetalae</taxon>
        <taxon>rosids</taxon>
        <taxon>malvids</taxon>
        <taxon>Malvales</taxon>
        <taxon>Malvaceae</taxon>
        <taxon>Malvoideae</taxon>
        <taxon>Hibiscus</taxon>
    </lineage>
</organism>
<dbReference type="InterPro" id="IPR001245">
    <property type="entry name" value="Ser-Thr/Tyr_kinase_cat_dom"/>
</dbReference>
<evidence type="ECO:0000256" key="2">
    <source>
        <dbReference type="ARBA" id="ARBA00022527"/>
    </source>
</evidence>
<comment type="catalytic activity">
    <reaction evidence="7">
        <text>L-threonyl-[protein] + ATP = O-phospho-L-threonyl-[protein] + ADP + H(+)</text>
        <dbReference type="Rhea" id="RHEA:46608"/>
        <dbReference type="Rhea" id="RHEA-COMP:11060"/>
        <dbReference type="Rhea" id="RHEA-COMP:11605"/>
        <dbReference type="ChEBI" id="CHEBI:15378"/>
        <dbReference type="ChEBI" id="CHEBI:30013"/>
        <dbReference type="ChEBI" id="CHEBI:30616"/>
        <dbReference type="ChEBI" id="CHEBI:61977"/>
        <dbReference type="ChEBI" id="CHEBI:456216"/>
        <dbReference type="EC" id="2.7.11.1"/>
    </reaction>
</comment>
<dbReference type="FunFam" id="1.10.510.10:FF:000300">
    <property type="entry name" value="Calmodulin-binding receptor-like cytoplasmic kinase 3"/>
    <property type="match status" value="1"/>
</dbReference>